<evidence type="ECO:0000313" key="2">
    <source>
        <dbReference type="EMBL" id="KAK2591553.1"/>
    </source>
</evidence>
<keyword evidence="3" id="KW-1185">Reference proteome</keyword>
<proteinExistence type="predicted"/>
<accession>A0AAJ0FUD0</accession>
<dbReference type="EMBL" id="JASWJB010000326">
    <property type="protein sequence ID" value="KAK2591553.1"/>
    <property type="molecule type" value="Genomic_DNA"/>
</dbReference>
<comment type="caution">
    <text evidence="2">The sequence shown here is derived from an EMBL/GenBank/DDBJ whole genome shotgun (WGS) entry which is preliminary data.</text>
</comment>
<gene>
    <name evidence="2" type="ORF">QQS21_010746</name>
</gene>
<name>A0AAJ0FUD0_9HYPO</name>
<evidence type="ECO:0000256" key="1">
    <source>
        <dbReference type="SAM" id="MobiDB-lite"/>
    </source>
</evidence>
<protein>
    <submittedName>
        <fullName evidence="2">Uncharacterized protein</fullName>
    </submittedName>
</protein>
<dbReference type="Proteomes" id="UP001251528">
    <property type="component" value="Unassembled WGS sequence"/>
</dbReference>
<organism evidence="2 3">
    <name type="scientific">Conoideocrella luteorostrata</name>
    <dbReference type="NCBI Taxonomy" id="1105319"/>
    <lineage>
        <taxon>Eukaryota</taxon>
        <taxon>Fungi</taxon>
        <taxon>Dikarya</taxon>
        <taxon>Ascomycota</taxon>
        <taxon>Pezizomycotina</taxon>
        <taxon>Sordariomycetes</taxon>
        <taxon>Hypocreomycetidae</taxon>
        <taxon>Hypocreales</taxon>
        <taxon>Clavicipitaceae</taxon>
        <taxon>Conoideocrella</taxon>
    </lineage>
</organism>
<dbReference type="AlphaFoldDB" id="A0AAJ0FUD0"/>
<sequence>SYTACRPAELVDGTKSRGVRDPMLDDPDDKDPNSETFAECNRTVRLPIEAQQTPLSKTVVPEDLSITSKLEPSDLLFPGGDDTSDPENDAECNHDESAENFSNNVEMFGIGATLPRTGGGGTEEEDGEAIRRHKALCYEDVVLWIVQDPNQGDRDVLAIEVFF</sequence>
<feature type="compositionally biased region" description="Basic and acidic residues" evidence="1">
    <location>
        <begin position="12"/>
        <end position="23"/>
    </location>
</feature>
<feature type="region of interest" description="Disordered" evidence="1">
    <location>
        <begin position="1"/>
        <end position="105"/>
    </location>
</feature>
<reference evidence="2" key="1">
    <citation type="submission" date="2023-06" db="EMBL/GenBank/DDBJ databases">
        <title>Conoideocrella luteorostrata (Hypocreales: Clavicipitaceae), a potential biocontrol fungus for elongate hemlock scale in United States Christmas tree production areas.</title>
        <authorList>
            <person name="Barrett H."/>
            <person name="Lovett B."/>
            <person name="Macias A.M."/>
            <person name="Stajich J.E."/>
            <person name="Kasson M.T."/>
        </authorList>
    </citation>
    <scope>NUCLEOTIDE SEQUENCE</scope>
    <source>
        <strain evidence="2">ARSEF 14590</strain>
    </source>
</reference>
<evidence type="ECO:0000313" key="3">
    <source>
        <dbReference type="Proteomes" id="UP001251528"/>
    </source>
</evidence>
<feature type="non-terminal residue" evidence="2">
    <location>
        <position position="1"/>
    </location>
</feature>